<dbReference type="InterPro" id="IPR050983">
    <property type="entry name" value="GST_Omega/HSP26"/>
</dbReference>
<sequence length="202" mass="22011">MMMILRASPPSPYSRLVRIAAEVLGLGDRITMVPPDLTDDSEVLWQQNPLGKIPTLITEDGTALFDSRVIVDYLDHLAGGSRIIPAGPERFQVLRRQALAIGLLDAALLQVYEGRYRPQERRHDGWLAMQAKKVTGALAELEAAPPALTSPPDVGQIAVACALGYLDLRFGGRWRAGHPALVDWLDRFAASVPAYGATHVNP</sequence>
<dbReference type="EMBL" id="BMGG01000008">
    <property type="protein sequence ID" value="GGC80272.1"/>
    <property type="molecule type" value="Genomic_DNA"/>
</dbReference>
<dbReference type="InterPro" id="IPR036249">
    <property type="entry name" value="Thioredoxin-like_sf"/>
</dbReference>
<keyword evidence="3" id="KW-1185">Reference proteome</keyword>
<reference evidence="2" key="1">
    <citation type="journal article" date="2014" name="Int. J. Syst. Evol. Microbiol.">
        <title>Complete genome sequence of Corynebacterium casei LMG S-19264T (=DSM 44701T), isolated from a smear-ripened cheese.</title>
        <authorList>
            <consortium name="US DOE Joint Genome Institute (JGI-PGF)"/>
            <person name="Walter F."/>
            <person name="Albersmeier A."/>
            <person name="Kalinowski J."/>
            <person name="Ruckert C."/>
        </authorList>
    </citation>
    <scope>NUCLEOTIDE SEQUENCE</scope>
    <source>
        <strain evidence="2">CGMCC 1.12919</strain>
    </source>
</reference>
<name>A0A916XL47_9HYPH</name>
<dbReference type="SUPFAM" id="SSF52833">
    <property type="entry name" value="Thioredoxin-like"/>
    <property type="match status" value="1"/>
</dbReference>
<dbReference type="SUPFAM" id="SSF47616">
    <property type="entry name" value="GST C-terminal domain-like"/>
    <property type="match status" value="1"/>
</dbReference>
<evidence type="ECO:0000313" key="2">
    <source>
        <dbReference type="EMBL" id="GGC80272.1"/>
    </source>
</evidence>
<comment type="caution">
    <text evidence="2">The sequence shown here is derived from an EMBL/GenBank/DDBJ whole genome shotgun (WGS) entry which is preliminary data.</text>
</comment>
<evidence type="ECO:0000313" key="3">
    <source>
        <dbReference type="Proteomes" id="UP000637002"/>
    </source>
</evidence>
<evidence type="ECO:0000259" key="1">
    <source>
        <dbReference type="PROSITE" id="PS50404"/>
    </source>
</evidence>
<gene>
    <name evidence="2" type="ORF">GCM10010994_42820</name>
</gene>
<dbReference type="PANTHER" id="PTHR43968">
    <property type="match status" value="1"/>
</dbReference>
<protein>
    <submittedName>
        <fullName evidence="2">Glutathione S-transferase</fullName>
    </submittedName>
</protein>
<dbReference type="Gene3D" id="1.20.1050.10">
    <property type="match status" value="1"/>
</dbReference>
<dbReference type="PANTHER" id="PTHR43968:SF6">
    <property type="entry name" value="GLUTATHIONE S-TRANSFERASE OMEGA"/>
    <property type="match status" value="1"/>
</dbReference>
<organism evidence="2 3">
    <name type="scientific">Chelatococcus reniformis</name>
    <dbReference type="NCBI Taxonomy" id="1494448"/>
    <lineage>
        <taxon>Bacteria</taxon>
        <taxon>Pseudomonadati</taxon>
        <taxon>Pseudomonadota</taxon>
        <taxon>Alphaproteobacteria</taxon>
        <taxon>Hyphomicrobiales</taxon>
        <taxon>Chelatococcaceae</taxon>
        <taxon>Chelatococcus</taxon>
    </lineage>
</organism>
<proteinExistence type="predicted"/>
<dbReference type="AlphaFoldDB" id="A0A916XL47"/>
<dbReference type="PROSITE" id="PS50404">
    <property type="entry name" value="GST_NTER"/>
    <property type="match status" value="1"/>
</dbReference>
<dbReference type="CDD" id="cd03205">
    <property type="entry name" value="GST_C_6"/>
    <property type="match status" value="1"/>
</dbReference>
<dbReference type="Pfam" id="PF13417">
    <property type="entry name" value="GST_N_3"/>
    <property type="match status" value="1"/>
</dbReference>
<dbReference type="Gene3D" id="3.40.30.10">
    <property type="entry name" value="Glutaredoxin"/>
    <property type="match status" value="1"/>
</dbReference>
<accession>A0A916XL47</accession>
<dbReference type="Pfam" id="PF13410">
    <property type="entry name" value="GST_C_2"/>
    <property type="match status" value="1"/>
</dbReference>
<dbReference type="GO" id="GO:0005737">
    <property type="term" value="C:cytoplasm"/>
    <property type="evidence" value="ECO:0007669"/>
    <property type="project" value="TreeGrafter"/>
</dbReference>
<dbReference type="InterPro" id="IPR004045">
    <property type="entry name" value="Glutathione_S-Trfase_N"/>
</dbReference>
<reference evidence="2" key="2">
    <citation type="submission" date="2020-09" db="EMBL/GenBank/DDBJ databases">
        <authorList>
            <person name="Sun Q."/>
            <person name="Zhou Y."/>
        </authorList>
    </citation>
    <scope>NUCLEOTIDE SEQUENCE</scope>
    <source>
        <strain evidence="2">CGMCC 1.12919</strain>
    </source>
</reference>
<dbReference type="Proteomes" id="UP000637002">
    <property type="component" value="Unassembled WGS sequence"/>
</dbReference>
<feature type="domain" description="GST N-terminal" evidence="1">
    <location>
        <begin position="1"/>
        <end position="82"/>
    </location>
</feature>
<dbReference type="InterPro" id="IPR036282">
    <property type="entry name" value="Glutathione-S-Trfase_C_sf"/>
</dbReference>